<keyword evidence="6" id="KW-1185">Reference proteome</keyword>
<protein>
    <recommendedName>
        <fullName evidence="7">Ribosomal protein S17-domain-containing protein</fullName>
    </recommendedName>
</protein>
<evidence type="ECO:0000313" key="5">
    <source>
        <dbReference type="EMBL" id="ORX34257.1"/>
    </source>
</evidence>
<gene>
    <name evidence="5" type="ORF">BD324DRAFT_653525</name>
</gene>
<accession>A0A1Y1U9R8</accession>
<sequence>MPLIHKGVVTSVGKMSKTITVTVPFKKHLEQYKTDITRHKKYLVHDEGHQSHLNDIVTIIHQHPKFSPRKAFRLHEIHRQGQDPSNYVDKDPAWAKITAQTKANRAREKAKVVKLVKLGEKQKKLAKGRDFLGDVINAGEAPSGTTSASKQSASSKRSGGGSKGPTDTTAEGDVSSESRSSGPKSPAGGSTQKP</sequence>
<dbReference type="InParanoid" id="A0A1Y1U9R8"/>
<dbReference type="Proteomes" id="UP000193218">
    <property type="component" value="Unassembled WGS sequence"/>
</dbReference>
<evidence type="ECO:0008006" key="7">
    <source>
        <dbReference type="Google" id="ProtNLM"/>
    </source>
</evidence>
<organism evidence="5 6">
    <name type="scientific">Kockovaella imperatae</name>
    <dbReference type="NCBI Taxonomy" id="4999"/>
    <lineage>
        <taxon>Eukaryota</taxon>
        <taxon>Fungi</taxon>
        <taxon>Dikarya</taxon>
        <taxon>Basidiomycota</taxon>
        <taxon>Agaricomycotina</taxon>
        <taxon>Tremellomycetes</taxon>
        <taxon>Tremellales</taxon>
        <taxon>Cuniculitremaceae</taxon>
        <taxon>Kockovaella</taxon>
    </lineage>
</organism>
<dbReference type="STRING" id="4999.A0A1Y1U9R8"/>
<dbReference type="GO" id="GO:0006412">
    <property type="term" value="P:translation"/>
    <property type="evidence" value="ECO:0007669"/>
    <property type="project" value="InterPro"/>
</dbReference>
<dbReference type="SUPFAM" id="SSF50249">
    <property type="entry name" value="Nucleic acid-binding proteins"/>
    <property type="match status" value="1"/>
</dbReference>
<dbReference type="AlphaFoldDB" id="A0A1Y1U9R8"/>
<reference evidence="5 6" key="1">
    <citation type="submission" date="2017-03" db="EMBL/GenBank/DDBJ databases">
        <title>Widespread Adenine N6-methylation of Active Genes in Fungi.</title>
        <authorList>
            <consortium name="DOE Joint Genome Institute"/>
            <person name="Mondo S.J."/>
            <person name="Dannebaum R.O."/>
            <person name="Kuo R.C."/>
            <person name="Louie K.B."/>
            <person name="Bewick A.J."/>
            <person name="Labutti K."/>
            <person name="Haridas S."/>
            <person name="Kuo A."/>
            <person name="Salamov A."/>
            <person name="Ahrendt S.R."/>
            <person name="Lau R."/>
            <person name="Bowen B.P."/>
            <person name="Lipzen A."/>
            <person name="Sullivan W."/>
            <person name="Andreopoulos W.B."/>
            <person name="Clum A."/>
            <person name="Lindquist E."/>
            <person name="Daum C."/>
            <person name="Northen T.R."/>
            <person name="Ramamoorthy G."/>
            <person name="Schmitz R.J."/>
            <person name="Gryganskyi A."/>
            <person name="Culley D."/>
            <person name="Magnuson J."/>
            <person name="James T.Y."/>
            <person name="O'Malley M.A."/>
            <person name="Stajich J.E."/>
            <person name="Spatafora J.W."/>
            <person name="Visel A."/>
            <person name="Grigoriev I.V."/>
        </authorList>
    </citation>
    <scope>NUCLEOTIDE SEQUENCE [LARGE SCALE GENOMIC DNA]</scope>
    <source>
        <strain evidence="5 6">NRRL Y-17943</strain>
    </source>
</reference>
<feature type="compositionally biased region" description="Low complexity" evidence="4">
    <location>
        <begin position="175"/>
        <end position="185"/>
    </location>
</feature>
<dbReference type="GO" id="GO:1990904">
    <property type="term" value="C:ribonucleoprotein complex"/>
    <property type="evidence" value="ECO:0007669"/>
    <property type="project" value="UniProtKB-KW"/>
</dbReference>
<evidence type="ECO:0000256" key="2">
    <source>
        <dbReference type="ARBA" id="ARBA00022980"/>
    </source>
</evidence>
<feature type="compositionally biased region" description="Low complexity" evidence="4">
    <location>
        <begin position="143"/>
        <end position="157"/>
    </location>
</feature>
<evidence type="ECO:0000256" key="3">
    <source>
        <dbReference type="ARBA" id="ARBA00023274"/>
    </source>
</evidence>
<dbReference type="Pfam" id="PF00366">
    <property type="entry name" value="Ribosomal_S17"/>
    <property type="match status" value="1"/>
</dbReference>
<dbReference type="InterPro" id="IPR012340">
    <property type="entry name" value="NA-bd_OB-fold"/>
</dbReference>
<dbReference type="EMBL" id="NBSH01000015">
    <property type="protein sequence ID" value="ORX34257.1"/>
    <property type="molecule type" value="Genomic_DNA"/>
</dbReference>
<keyword evidence="2" id="KW-0689">Ribosomal protein</keyword>
<dbReference type="InterPro" id="IPR000266">
    <property type="entry name" value="Ribosomal_uS17"/>
</dbReference>
<dbReference type="GO" id="GO:0005840">
    <property type="term" value="C:ribosome"/>
    <property type="evidence" value="ECO:0007669"/>
    <property type="project" value="UniProtKB-KW"/>
</dbReference>
<dbReference type="RefSeq" id="XP_021868535.1">
    <property type="nucleotide sequence ID" value="XM_022018665.1"/>
</dbReference>
<evidence type="ECO:0000313" key="6">
    <source>
        <dbReference type="Proteomes" id="UP000193218"/>
    </source>
</evidence>
<keyword evidence="3" id="KW-0687">Ribonucleoprotein</keyword>
<comment type="similarity">
    <text evidence="1">Belongs to the universal ribosomal protein uS17 family.</text>
</comment>
<feature type="region of interest" description="Disordered" evidence="4">
    <location>
        <begin position="139"/>
        <end position="194"/>
    </location>
</feature>
<proteinExistence type="inferred from homology"/>
<dbReference type="OrthoDB" id="274752at2759"/>
<dbReference type="GO" id="GO:0003735">
    <property type="term" value="F:structural constituent of ribosome"/>
    <property type="evidence" value="ECO:0007669"/>
    <property type="project" value="InterPro"/>
</dbReference>
<evidence type="ECO:0000256" key="4">
    <source>
        <dbReference type="SAM" id="MobiDB-lite"/>
    </source>
</evidence>
<dbReference type="Gene3D" id="2.40.50.140">
    <property type="entry name" value="Nucleic acid-binding proteins"/>
    <property type="match status" value="1"/>
</dbReference>
<dbReference type="GeneID" id="33560474"/>
<dbReference type="CDD" id="cd00364">
    <property type="entry name" value="Ribosomal_uS17"/>
    <property type="match status" value="1"/>
</dbReference>
<name>A0A1Y1U9R8_9TREE</name>
<comment type="caution">
    <text evidence="5">The sequence shown here is derived from an EMBL/GenBank/DDBJ whole genome shotgun (WGS) entry which is preliminary data.</text>
</comment>
<evidence type="ECO:0000256" key="1">
    <source>
        <dbReference type="ARBA" id="ARBA00010254"/>
    </source>
</evidence>